<dbReference type="Gene3D" id="3.90.1570.10">
    <property type="entry name" value="tt1808, chain A"/>
    <property type="match status" value="1"/>
</dbReference>
<dbReference type="PANTHER" id="PTHR35400">
    <property type="entry name" value="SLR1083 PROTEIN"/>
    <property type="match status" value="1"/>
</dbReference>
<dbReference type="EMBL" id="CZPZ01000003">
    <property type="protein sequence ID" value="CUS32778.1"/>
    <property type="molecule type" value="Genomic_DNA"/>
</dbReference>
<dbReference type="Pfam" id="PF05685">
    <property type="entry name" value="Uma2"/>
    <property type="match status" value="1"/>
</dbReference>
<evidence type="ECO:0000313" key="2">
    <source>
        <dbReference type="EMBL" id="CUS32778.1"/>
    </source>
</evidence>
<organism evidence="2 3">
    <name type="scientific">Candidatus Nitrospira nitrificans</name>
    <dbReference type="NCBI Taxonomy" id="1742973"/>
    <lineage>
        <taxon>Bacteria</taxon>
        <taxon>Pseudomonadati</taxon>
        <taxon>Nitrospirota</taxon>
        <taxon>Nitrospiria</taxon>
        <taxon>Nitrospirales</taxon>
        <taxon>Nitrospiraceae</taxon>
        <taxon>Nitrospira</taxon>
    </lineage>
</organism>
<reference evidence="3" key="1">
    <citation type="submission" date="2015-10" db="EMBL/GenBank/DDBJ databases">
        <authorList>
            <person name="Luecker S."/>
            <person name="Luecker S."/>
        </authorList>
    </citation>
    <scope>NUCLEOTIDE SEQUENCE [LARGE SCALE GENOMIC DNA]</scope>
</reference>
<dbReference type="InterPro" id="IPR012296">
    <property type="entry name" value="Nuclease_put_TT1808"/>
</dbReference>
<dbReference type="InterPro" id="IPR008538">
    <property type="entry name" value="Uma2"/>
</dbReference>
<dbReference type="OrthoDB" id="9789502at2"/>
<accession>A0A0S4L7M8</accession>
<dbReference type="InterPro" id="IPR011335">
    <property type="entry name" value="Restrct_endonuc-II-like"/>
</dbReference>
<protein>
    <recommendedName>
        <fullName evidence="1">Putative restriction endonuclease domain-containing protein</fullName>
    </recommendedName>
</protein>
<dbReference type="Proteomes" id="UP000198736">
    <property type="component" value="Unassembled WGS sequence"/>
</dbReference>
<proteinExistence type="predicted"/>
<name>A0A0S4L7M8_9BACT</name>
<dbReference type="AlphaFoldDB" id="A0A0S4L7M8"/>
<keyword evidence="3" id="KW-1185">Reference proteome</keyword>
<sequence length="190" mass="21203">MAAPAVHIKRWTRREYDRMAEAGIFSPDDRVQLIDGDIVTMTPQNSPHSAAIGKTQRALERLFGTNVWVRVQMPFIVDPDSEPEPDLVVVPGVPDDYRDEHPRSALLVVEVSDTTLSLDRDRKRAVYARAGIREYWIVNLAERCLEVYRDPVASPGQAGLYRSSQKLAPADSIAPLATRETTVAVVDLLP</sequence>
<dbReference type="STRING" id="1742973.COMA2_110087"/>
<feature type="domain" description="Putative restriction endonuclease" evidence="1">
    <location>
        <begin position="15"/>
        <end position="167"/>
    </location>
</feature>
<evidence type="ECO:0000259" key="1">
    <source>
        <dbReference type="Pfam" id="PF05685"/>
    </source>
</evidence>
<dbReference type="CDD" id="cd06260">
    <property type="entry name" value="DUF820-like"/>
    <property type="match status" value="1"/>
</dbReference>
<dbReference type="PANTHER" id="PTHR35400:SF1">
    <property type="entry name" value="SLR1083 PROTEIN"/>
    <property type="match status" value="1"/>
</dbReference>
<gene>
    <name evidence="2" type="ORF">COMA2_110087</name>
</gene>
<dbReference type="RefSeq" id="WP_090894619.1">
    <property type="nucleotide sequence ID" value="NZ_CZPZ01000003.1"/>
</dbReference>
<evidence type="ECO:0000313" key="3">
    <source>
        <dbReference type="Proteomes" id="UP000198736"/>
    </source>
</evidence>
<dbReference type="SUPFAM" id="SSF52980">
    <property type="entry name" value="Restriction endonuclease-like"/>
    <property type="match status" value="1"/>
</dbReference>